<organism evidence="2">
    <name type="scientific">Dichomitus squalens</name>
    <dbReference type="NCBI Taxonomy" id="114155"/>
    <lineage>
        <taxon>Eukaryota</taxon>
        <taxon>Fungi</taxon>
        <taxon>Dikarya</taxon>
        <taxon>Basidiomycota</taxon>
        <taxon>Agaricomycotina</taxon>
        <taxon>Agaricomycetes</taxon>
        <taxon>Polyporales</taxon>
        <taxon>Polyporaceae</taxon>
        <taxon>Dichomitus</taxon>
    </lineage>
</organism>
<dbReference type="AlphaFoldDB" id="A0A4Q9MP58"/>
<reference evidence="2" key="1">
    <citation type="submission" date="2019-01" db="EMBL/GenBank/DDBJ databases">
        <title>Draft genome sequences of three monokaryotic isolates of the white-rot basidiomycete fungus Dichomitus squalens.</title>
        <authorList>
            <consortium name="DOE Joint Genome Institute"/>
            <person name="Lopez S.C."/>
            <person name="Andreopoulos B."/>
            <person name="Pangilinan J."/>
            <person name="Lipzen A."/>
            <person name="Riley R."/>
            <person name="Ahrendt S."/>
            <person name="Ng V."/>
            <person name="Barry K."/>
            <person name="Daum C."/>
            <person name="Grigoriev I.V."/>
            <person name="Hilden K.S."/>
            <person name="Makela M.R."/>
            <person name="de Vries R.P."/>
        </authorList>
    </citation>
    <scope>NUCLEOTIDE SEQUENCE [LARGE SCALE GENOMIC DNA]</scope>
    <source>
        <strain evidence="2">OM18370.1</strain>
    </source>
</reference>
<name>A0A4Q9MP58_9APHY</name>
<gene>
    <name evidence="2" type="ORF">BD311DRAFT_361560</name>
</gene>
<evidence type="ECO:0000256" key="1">
    <source>
        <dbReference type="SAM" id="MobiDB-lite"/>
    </source>
</evidence>
<dbReference type="Proteomes" id="UP000292957">
    <property type="component" value="Unassembled WGS sequence"/>
</dbReference>
<dbReference type="EMBL" id="ML143427">
    <property type="protein sequence ID" value="TBU27876.1"/>
    <property type="molecule type" value="Genomic_DNA"/>
</dbReference>
<protein>
    <submittedName>
        <fullName evidence="2">Uncharacterized protein</fullName>
    </submittedName>
</protein>
<evidence type="ECO:0000313" key="2">
    <source>
        <dbReference type="EMBL" id="TBU27876.1"/>
    </source>
</evidence>
<proteinExistence type="predicted"/>
<feature type="region of interest" description="Disordered" evidence="1">
    <location>
        <begin position="1"/>
        <end position="47"/>
    </location>
</feature>
<accession>A0A4Q9MP58</accession>
<sequence>MPPPIGTSKPKARKREPSFSTPAKKLRTISAPASCPTRPYAASSGSHAVPRVSRYRSGWRNGNRWSALLFSPPLSSSEESRTRALDKGKARSQEHLELVMESPLASSRGAPEANRWPDSAILKESMLASLAMVGKTPATTSSFSAVSEMRAVSAGNARMHGSLLSAASRVRLRDLARQARCGAVAPLVNAASTSVTSSSSVAPILNNDLVSGLLATSVSRATSTNDSSSCGHDFVPSSGPCDASASSSYGLSAVLDVEMASLCNEGNADVSDASSEFAATSALTRPVRDRCSLVVGDSAHMSTSHDTSLREPALLLPPLSDFDLHFMSKAMDERASLVIASQDDGKSEQTGRGEAIVRLKASGTRVLWPQCPPHSRRSTAPPTPFSSPMLPLGNARPSRSPTVFATQRYAHPNERPSNVAQGHTYPNASWKSEQHFSSPAFAHYRRATTGVVGKWVQGGFSPSSRSTWWRREQS</sequence>
<feature type="region of interest" description="Disordered" evidence="1">
    <location>
        <begin position="367"/>
        <end position="400"/>
    </location>
</feature>